<evidence type="ECO:0000256" key="14">
    <source>
        <dbReference type="SAM" id="MobiDB-lite"/>
    </source>
</evidence>
<dbReference type="SMART" id="SM00766">
    <property type="entry name" value="DnaG_DnaB_bind"/>
    <property type="match status" value="1"/>
</dbReference>
<dbReference type="Gene3D" id="1.20.50.20">
    <property type="entry name" value="DnaG, RNA polymerase domain, helical bundle"/>
    <property type="match status" value="1"/>
</dbReference>
<evidence type="ECO:0000256" key="2">
    <source>
        <dbReference type="ARBA" id="ARBA00022515"/>
    </source>
</evidence>
<keyword evidence="1 12" id="KW-0240">DNA-directed RNA polymerase</keyword>
<evidence type="ECO:0000313" key="17">
    <source>
        <dbReference type="Proteomes" id="UP001589628"/>
    </source>
</evidence>
<dbReference type="HAMAP" id="MF_00974">
    <property type="entry name" value="DNA_primase_DnaG"/>
    <property type="match status" value="1"/>
</dbReference>
<evidence type="ECO:0000256" key="11">
    <source>
        <dbReference type="ARBA" id="ARBA00023163"/>
    </source>
</evidence>
<keyword evidence="11 12" id="KW-0804">Transcription</keyword>
<keyword evidence="10 12" id="KW-0238">DNA-binding</keyword>
<keyword evidence="8 12" id="KW-0862">Zinc</keyword>
<dbReference type="InterPro" id="IPR036977">
    <property type="entry name" value="DNA_primase_Znf_CHC2"/>
</dbReference>
<dbReference type="Pfam" id="PF10410">
    <property type="entry name" value="DnaB_bind"/>
    <property type="match status" value="1"/>
</dbReference>
<comment type="subunit">
    <text evidence="12">Monomer. Interacts with DnaB.</text>
</comment>
<dbReference type="InterPro" id="IPR016136">
    <property type="entry name" value="DNA_helicase_N/primase_C"/>
</dbReference>
<keyword evidence="6 12" id="KW-0479">Metal-binding</keyword>
<name>A0ABV5ZD58_9GAMM</name>
<evidence type="ECO:0000256" key="7">
    <source>
        <dbReference type="ARBA" id="ARBA00022771"/>
    </source>
</evidence>
<dbReference type="InterPro" id="IPR034151">
    <property type="entry name" value="TOPRIM_DnaG_bac"/>
</dbReference>
<accession>A0ABV5ZD58</accession>
<keyword evidence="7 12" id="KW-0863">Zinc-finger</keyword>
<dbReference type="RefSeq" id="WP_051527896.1">
    <property type="nucleotide sequence ID" value="NZ_JBHLZN010000004.1"/>
</dbReference>
<evidence type="ECO:0000256" key="1">
    <source>
        <dbReference type="ARBA" id="ARBA00022478"/>
    </source>
</evidence>
<keyword evidence="5 12" id="KW-0235">DNA replication</keyword>
<gene>
    <name evidence="12 16" type="primary">dnaG</name>
    <name evidence="16" type="ORF">ACFFLH_12485</name>
</gene>
<evidence type="ECO:0000256" key="12">
    <source>
        <dbReference type="HAMAP-Rule" id="MF_00974"/>
    </source>
</evidence>
<dbReference type="Gene3D" id="1.10.860.10">
    <property type="entry name" value="DNAb Helicase, Chain A"/>
    <property type="match status" value="1"/>
</dbReference>
<dbReference type="InterPro" id="IPR013264">
    <property type="entry name" value="DNAG_N"/>
</dbReference>
<dbReference type="InterPro" id="IPR050219">
    <property type="entry name" value="DnaG_primase"/>
</dbReference>
<keyword evidence="2 12" id="KW-0639">Primosome</keyword>
<feature type="region of interest" description="Disordered" evidence="14">
    <location>
        <begin position="481"/>
        <end position="515"/>
    </location>
</feature>
<keyword evidence="4 12" id="KW-0548">Nucleotidyltransferase</keyword>
<sequence length="662" mass="75267">MAGKIPQHFIDDLLARVDIVDIIDERVPLKKAGKNYVACCPFHQEKTPSFSVSPDKQFYYCFGCGASGTALSFVMEFERLEFPLAVEALAKRAGMEVPREQQDSVQLAQQREQHQAIYDILEEAAEWYSQQLKHHPARQNAVNYLKGRGLSGQAAQAFRLGFAPPGWDNLLNALGTSASRRQALIDAGLVIDKPEEGKTYDRFRDRIQFPIRDKRGRIIGFGGRVLGDDKPKYLNSPETPVFHKNQELYGFFEARKYGRKQQRFLIVEGYMDVIMLAQYGLHDAVATLGTATSSTHLEVLYRQVEEIVFCFDGDQAGRKAAERALHSVLPLLKDGRQARFLFLPEGEDPDTLVQQEGLAEFERRINRALSCSDFLFDFAQQGLDLHQAEHKALLCKRALPLLNLLPADSFIKPLMLDNLAHRTGLDKAQIQQLAEHSPVATPPTPAPVSQPNEWDDTAHWQPMEMDEQDYYYLPETATASKAPRKPFKKRQGYGDKRGFKEQDEPPQPPLPKASIHFSPTRAAIIALLRDPGLAAEQENELDYLKVLADEEIDLLLSLLDYLKQQPQADFAELAAHFDFDQQPARRILQQSSDISYQAIPGEEARFFRNNLIRLQIDAIQRQFDSMQLKLTQGIRFSEAEMQEYRDLQPKRLALQQQLKMQG</sequence>
<dbReference type="PANTHER" id="PTHR30313:SF2">
    <property type="entry name" value="DNA PRIMASE"/>
    <property type="match status" value="1"/>
</dbReference>
<feature type="compositionally biased region" description="Basic and acidic residues" evidence="14">
    <location>
        <begin position="492"/>
        <end position="503"/>
    </location>
</feature>
<keyword evidence="9" id="KW-0460">Magnesium</keyword>
<dbReference type="PIRSF" id="PIRSF002811">
    <property type="entry name" value="DnaG"/>
    <property type="match status" value="1"/>
</dbReference>
<feature type="compositionally biased region" description="Basic residues" evidence="14">
    <location>
        <begin position="482"/>
        <end position="491"/>
    </location>
</feature>
<dbReference type="SMART" id="SM00493">
    <property type="entry name" value="TOPRIM"/>
    <property type="match status" value="1"/>
</dbReference>
<dbReference type="Pfam" id="PF08278">
    <property type="entry name" value="DnaG_DnaB_bind"/>
    <property type="match status" value="1"/>
</dbReference>
<dbReference type="NCBIfam" id="TIGR01391">
    <property type="entry name" value="dnaG"/>
    <property type="match status" value="1"/>
</dbReference>
<reference evidence="16 17" key="1">
    <citation type="submission" date="2024-09" db="EMBL/GenBank/DDBJ databases">
        <authorList>
            <person name="Sun Q."/>
            <person name="Mori K."/>
        </authorList>
    </citation>
    <scope>NUCLEOTIDE SEQUENCE [LARGE SCALE GENOMIC DNA]</scope>
    <source>
        <strain evidence="16 17">ATCC 51285</strain>
    </source>
</reference>
<keyword evidence="17" id="KW-1185">Reference proteome</keyword>
<comment type="similarity">
    <text evidence="12 13">Belongs to the DnaG primase family.</text>
</comment>
<dbReference type="InterPro" id="IPR006171">
    <property type="entry name" value="TOPRIM_dom"/>
</dbReference>
<evidence type="ECO:0000256" key="9">
    <source>
        <dbReference type="ARBA" id="ARBA00022842"/>
    </source>
</evidence>
<dbReference type="EMBL" id="JBHLZN010000004">
    <property type="protein sequence ID" value="MFB9887229.1"/>
    <property type="molecule type" value="Genomic_DNA"/>
</dbReference>
<comment type="caution">
    <text evidence="16">The sequence shown here is derived from an EMBL/GenBank/DDBJ whole genome shotgun (WGS) entry which is preliminary data.</text>
</comment>
<dbReference type="Pfam" id="PF08275">
    <property type="entry name" value="DNAG_N"/>
    <property type="match status" value="1"/>
</dbReference>
<dbReference type="SUPFAM" id="SSF117023">
    <property type="entry name" value="DNA primase DnaG, C-terminal domain"/>
    <property type="match status" value="1"/>
</dbReference>
<dbReference type="Pfam" id="PF01807">
    <property type="entry name" value="Zn_ribbon_DnaG"/>
    <property type="match status" value="1"/>
</dbReference>
<dbReference type="Gene3D" id="3.90.580.10">
    <property type="entry name" value="Zinc finger, CHC2-type domain"/>
    <property type="match status" value="1"/>
</dbReference>
<dbReference type="Pfam" id="PF13155">
    <property type="entry name" value="Toprim_2"/>
    <property type="match status" value="1"/>
</dbReference>
<dbReference type="SUPFAM" id="SSF56731">
    <property type="entry name" value="DNA primase core"/>
    <property type="match status" value="1"/>
</dbReference>
<feature type="region of interest" description="Disordered" evidence="14">
    <location>
        <begin position="434"/>
        <end position="456"/>
    </location>
</feature>
<dbReference type="Gene3D" id="3.40.1360.10">
    <property type="match status" value="1"/>
</dbReference>
<evidence type="ECO:0000259" key="15">
    <source>
        <dbReference type="PROSITE" id="PS50880"/>
    </source>
</evidence>
<dbReference type="InterPro" id="IPR002694">
    <property type="entry name" value="Znf_CHC2"/>
</dbReference>
<dbReference type="PROSITE" id="PS50880">
    <property type="entry name" value="TOPRIM"/>
    <property type="match status" value="1"/>
</dbReference>
<evidence type="ECO:0000313" key="16">
    <source>
        <dbReference type="EMBL" id="MFB9887229.1"/>
    </source>
</evidence>
<dbReference type="InterPro" id="IPR037068">
    <property type="entry name" value="DNA_primase_core_N_sf"/>
</dbReference>
<organism evidence="16 17">
    <name type="scientific">Balneatrix alpica</name>
    <dbReference type="NCBI Taxonomy" id="75684"/>
    <lineage>
        <taxon>Bacteria</taxon>
        <taxon>Pseudomonadati</taxon>
        <taxon>Pseudomonadota</taxon>
        <taxon>Gammaproteobacteria</taxon>
        <taxon>Oceanospirillales</taxon>
        <taxon>Balneatrichaceae</taxon>
        <taxon>Balneatrix</taxon>
    </lineage>
</organism>
<proteinExistence type="inferred from homology"/>
<evidence type="ECO:0000256" key="5">
    <source>
        <dbReference type="ARBA" id="ARBA00022705"/>
    </source>
</evidence>
<dbReference type="SUPFAM" id="SSF57783">
    <property type="entry name" value="Zinc beta-ribbon"/>
    <property type="match status" value="1"/>
</dbReference>
<dbReference type="EC" id="2.7.7.101" evidence="12"/>
<dbReference type="Proteomes" id="UP001589628">
    <property type="component" value="Unassembled WGS sequence"/>
</dbReference>
<protein>
    <recommendedName>
        <fullName evidence="12 13">DNA primase</fullName>
        <ecNumber evidence="12">2.7.7.101</ecNumber>
    </recommendedName>
</protein>
<evidence type="ECO:0000256" key="8">
    <source>
        <dbReference type="ARBA" id="ARBA00022833"/>
    </source>
</evidence>
<dbReference type="InterPro" id="IPR030846">
    <property type="entry name" value="DnaG_bac"/>
</dbReference>
<keyword evidence="3 12" id="KW-0808">Transferase</keyword>
<dbReference type="PANTHER" id="PTHR30313">
    <property type="entry name" value="DNA PRIMASE"/>
    <property type="match status" value="1"/>
</dbReference>
<feature type="zinc finger region" description="CHC2-type" evidence="12">
    <location>
        <begin position="40"/>
        <end position="64"/>
    </location>
</feature>
<feature type="domain" description="Toprim" evidence="15">
    <location>
        <begin position="262"/>
        <end position="344"/>
    </location>
</feature>
<dbReference type="CDD" id="cd03364">
    <property type="entry name" value="TOPRIM_DnaG_primases"/>
    <property type="match status" value="1"/>
</dbReference>
<dbReference type="InterPro" id="IPR006295">
    <property type="entry name" value="DNA_primase_DnaG"/>
</dbReference>
<dbReference type="InterPro" id="IPR013173">
    <property type="entry name" value="DNA_primase_DnaG_DnaB-bd_dom"/>
</dbReference>
<evidence type="ECO:0000256" key="13">
    <source>
        <dbReference type="PIRNR" id="PIRNR002811"/>
    </source>
</evidence>
<evidence type="ECO:0000256" key="4">
    <source>
        <dbReference type="ARBA" id="ARBA00022695"/>
    </source>
</evidence>
<evidence type="ECO:0000256" key="6">
    <source>
        <dbReference type="ARBA" id="ARBA00022723"/>
    </source>
</evidence>
<comment type="cofactor">
    <cofactor evidence="12 13">
        <name>Zn(2+)</name>
        <dbReference type="ChEBI" id="CHEBI:29105"/>
    </cofactor>
    <text evidence="12 13">Binds 1 zinc ion per monomer.</text>
</comment>
<comment type="catalytic activity">
    <reaction evidence="12">
        <text>ssDNA + n NTP = ssDNA/pppN(pN)n-1 hybrid + (n-1) diphosphate.</text>
        <dbReference type="EC" id="2.7.7.101"/>
    </reaction>
</comment>
<dbReference type="Gene3D" id="3.90.980.10">
    <property type="entry name" value="DNA primase, catalytic core, N-terminal domain"/>
    <property type="match status" value="1"/>
</dbReference>
<evidence type="ECO:0000256" key="3">
    <source>
        <dbReference type="ARBA" id="ARBA00022679"/>
    </source>
</evidence>
<evidence type="ECO:0000256" key="10">
    <source>
        <dbReference type="ARBA" id="ARBA00023125"/>
    </source>
</evidence>
<dbReference type="SMART" id="SM00400">
    <property type="entry name" value="ZnF_CHCC"/>
    <property type="match status" value="1"/>
</dbReference>
<comment type="function">
    <text evidence="12 13">RNA polymerase that catalyzes the synthesis of short RNA molecules used as primers for DNA polymerase during DNA replication.</text>
</comment>
<dbReference type="InterPro" id="IPR019475">
    <property type="entry name" value="DNA_primase_DnaB-bd"/>
</dbReference>
<comment type="domain">
    <text evidence="12">Contains an N-terminal zinc-binding domain, a central core domain that contains the primase activity, and a C-terminal DnaB-binding domain.</text>
</comment>